<feature type="compositionally biased region" description="Polar residues" evidence="1">
    <location>
        <begin position="223"/>
        <end position="241"/>
    </location>
</feature>
<name>A0ABD5XV52_9EURY</name>
<sequence>MERHGRGGLRERPPVRRPHPNEPIGSTTVDFLLHELAENDALRDSLDYEFVCVPVADPDGVRRNEGWFDGPFTLSNYAGNFYRPPPSEQIEATFPIRHEGYTYDDPTPGTRALATLIDEHDPAFLFSLHNAAFGGCYYYATERLDPLHGTLQSIPEEHGVPLNRGDPEDHRNEAFADGVFRLPTFEDRYDAQTGDGDPREAELLGGNAFDYARRATDGDPRCRSSSNCRTSATPASGTRRNWTGAARR</sequence>
<reference evidence="2 3" key="1">
    <citation type="journal article" date="2019" name="Int. J. Syst. Evol. Microbiol.">
        <title>The Global Catalogue of Microorganisms (GCM) 10K type strain sequencing project: providing services to taxonomists for standard genome sequencing and annotation.</title>
        <authorList>
            <consortium name="The Broad Institute Genomics Platform"/>
            <consortium name="The Broad Institute Genome Sequencing Center for Infectious Disease"/>
            <person name="Wu L."/>
            <person name="Ma J."/>
        </authorList>
    </citation>
    <scope>NUCLEOTIDE SEQUENCE [LARGE SCALE GENOMIC DNA]</scope>
    <source>
        <strain evidence="2 3">DT92</strain>
    </source>
</reference>
<feature type="region of interest" description="Disordered" evidence="1">
    <location>
        <begin position="216"/>
        <end position="248"/>
    </location>
</feature>
<protein>
    <recommendedName>
        <fullName evidence="4">Zinc carboxypeptidase</fullName>
    </recommendedName>
</protein>
<evidence type="ECO:0000256" key="1">
    <source>
        <dbReference type="SAM" id="MobiDB-lite"/>
    </source>
</evidence>
<evidence type="ECO:0008006" key="4">
    <source>
        <dbReference type="Google" id="ProtNLM"/>
    </source>
</evidence>
<evidence type="ECO:0000313" key="3">
    <source>
        <dbReference type="Proteomes" id="UP001596368"/>
    </source>
</evidence>
<comment type="caution">
    <text evidence="2">The sequence shown here is derived from an EMBL/GenBank/DDBJ whole genome shotgun (WGS) entry which is preliminary data.</text>
</comment>
<proteinExistence type="predicted"/>
<dbReference type="EMBL" id="JBHSZG010000001">
    <property type="protein sequence ID" value="MFC7137353.1"/>
    <property type="molecule type" value="Genomic_DNA"/>
</dbReference>
<gene>
    <name evidence="2" type="ORF">ACFQRB_14655</name>
</gene>
<keyword evidence="3" id="KW-1185">Reference proteome</keyword>
<feature type="compositionally biased region" description="Basic and acidic residues" evidence="1">
    <location>
        <begin position="1"/>
        <end position="14"/>
    </location>
</feature>
<dbReference type="Proteomes" id="UP001596368">
    <property type="component" value="Unassembled WGS sequence"/>
</dbReference>
<dbReference type="Gene3D" id="3.40.630.10">
    <property type="entry name" value="Zn peptidases"/>
    <property type="match status" value="1"/>
</dbReference>
<organism evidence="2 3">
    <name type="scientific">Halobaculum litoreum</name>
    <dbReference type="NCBI Taxonomy" id="3031998"/>
    <lineage>
        <taxon>Archaea</taxon>
        <taxon>Methanobacteriati</taxon>
        <taxon>Methanobacteriota</taxon>
        <taxon>Stenosarchaea group</taxon>
        <taxon>Halobacteria</taxon>
        <taxon>Halobacteriales</taxon>
        <taxon>Haloferacaceae</taxon>
        <taxon>Halobaculum</taxon>
    </lineage>
</organism>
<evidence type="ECO:0000313" key="2">
    <source>
        <dbReference type="EMBL" id="MFC7137353.1"/>
    </source>
</evidence>
<dbReference type="AlphaFoldDB" id="A0ABD5XV52"/>
<feature type="region of interest" description="Disordered" evidence="1">
    <location>
        <begin position="1"/>
        <end position="26"/>
    </location>
</feature>
<accession>A0ABD5XV52</accession>
<dbReference type="SUPFAM" id="SSF53187">
    <property type="entry name" value="Zn-dependent exopeptidases"/>
    <property type="match status" value="1"/>
</dbReference>